<gene>
    <name evidence="2" type="ordered locus">Acid345_2711</name>
</gene>
<keyword evidence="1" id="KW-1133">Transmembrane helix</keyword>
<dbReference type="HOGENOM" id="CLU_063873_0_0_0"/>
<accession>Q1IN38</accession>
<dbReference type="EMBL" id="CP000360">
    <property type="protein sequence ID" value="ABF41712.1"/>
    <property type="molecule type" value="Genomic_DNA"/>
</dbReference>
<reference evidence="2 3" key="1">
    <citation type="journal article" date="2009" name="Appl. Environ. Microbiol.">
        <title>Three genomes from the phylum Acidobacteria provide insight into the lifestyles of these microorganisms in soils.</title>
        <authorList>
            <person name="Ward N.L."/>
            <person name="Challacombe J.F."/>
            <person name="Janssen P.H."/>
            <person name="Henrissat B."/>
            <person name="Coutinho P.M."/>
            <person name="Wu M."/>
            <person name="Xie G."/>
            <person name="Haft D.H."/>
            <person name="Sait M."/>
            <person name="Badger J."/>
            <person name="Barabote R.D."/>
            <person name="Bradley B."/>
            <person name="Brettin T.S."/>
            <person name="Brinkac L.M."/>
            <person name="Bruce D."/>
            <person name="Creasy T."/>
            <person name="Daugherty S.C."/>
            <person name="Davidsen T.M."/>
            <person name="DeBoy R.T."/>
            <person name="Detter J.C."/>
            <person name="Dodson R.J."/>
            <person name="Durkin A.S."/>
            <person name="Ganapathy A."/>
            <person name="Gwinn-Giglio M."/>
            <person name="Han C.S."/>
            <person name="Khouri H."/>
            <person name="Kiss H."/>
            <person name="Kothari S.P."/>
            <person name="Madupu R."/>
            <person name="Nelson K.E."/>
            <person name="Nelson W.C."/>
            <person name="Paulsen I."/>
            <person name="Penn K."/>
            <person name="Ren Q."/>
            <person name="Rosovitz M.J."/>
            <person name="Selengut J.D."/>
            <person name="Shrivastava S."/>
            <person name="Sullivan S.A."/>
            <person name="Tapia R."/>
            <person name="Thompson L.S."/>
            <person name="Watkins K.L."/>
            <person name="Yang Q."/>
            <person name="Yu C."/>
            <person name="Zafar N."/>
            <person name="Zhou L."/>
            <person name="Kuske C.R."/>
        </authorList>
    </citation>
    <scope>NUCLEOTIDE SEQUENCE [LARGE SCALE GENOMIC DNA]</scope>
    <source>
        <strain evidence="2 3">Ellin345</strain>
    </source>
</reference>
<feature type="transmembrane region" description="Helical" evidence="1">
    <location>
        <begin position="225"/>
        <end position="248"/>
    </location>
</feature>
<feature type="transmembrane region" description="Helical" evidence="1">
    <location>
        <begin position="20"/>
        <end position="40"/>
    </location>
</feature>
<organism evidence="2 3">
    <name type="scientific">Koribacter versatilis (strain Ellin345)</name>
    <dbReference type="NCBI Taxonomy" id="204669"/>
    <lineage>
        <taxon>Bacteria</taxon>
        <taxon>Pseudomonadati</taxon>
        <taxon>Acidobacteriota</taxon>
        <taxon>Terriglobia</taxon>
        <taxon>Terriglobales</taxon>
        <taxon>Candidatus Korobacteraceae</taxon>
        <taxon>Candidatus Korobacter</taxon>
    </lineage>
</organism>
<evidence type="ECO:0000313" key="2">
    <source>
        <dbReference type="EMBL" id="ABF41712.1"/>
    </source>
</evidence>
<feature type="transmembrane region" description="Helical" evidence="1">
    <location>
        <begin position="101"/>
        <end position="118"/>
    </location>
</feature>
<dbReference type="Proteomes" id="UP000002432">
    <property type="component" value="Chromosome"/>
</dbReference>
<dbReference type="KEGG" id="aba:Acid345_2711"/>
<dbReference type="OrthoDB" id="8481923at2"/>
<feature type="transmembrane region" description="Helical" evidence="1">
    <location>
        <begin position="52"/>
        <end position="71"/>
    </location>
</feature>
<evidence type="ECO:0000313" key="3">
    <source>
        <dbReference type="Proteomes" id="UP000002432"/>
    </source>
</evidence>
<keyword evidence="3" id="KW-1185">Reference proteome</keyword>
<dbReference type="STRING" id="204669.Acid345_2711"/>
<proteinExistence type="predicted"/>
<evidence type="ECO:0000256" key="1">
    <source>
        <dbReference type="SAM" id="Phobius"/>
    </source>
</evidence>
<dbReference type="EnsemblBacteria" id="ABF41712">
    <property type="protein sequence ID" value="ABF41712"/>
    <property type="gene ID" value="Acid345_2711"/>
</dbReference>
<evidence type="ECO:0008006" key="4">
    <source>
        <dbReference type="Google" id="ProtNLM"/>
    </source>
</evidence>
<feature type="transmembrane region" description="Helical" evidence="1">
    <location>
        <begin position="194"/>
        <end position="219"/>
    </location>
</feature>
<dbReference type="Pfam" id="PF13803">
    <property type="entry name" value="DUF4184"/>
    <property type="match status" value="1"/>
</dbReference>
<dbReference type="AlphaFoldDB" id="Q1IN38"/>
<name>Q1IN38_KORVE</name>
<sequence length="273" mass="31214">MPFTLSHAAAVVPLRRTRLVWSALVIGSFGPDFQYFFFMSYDSRSWHHYPDLYRYCFPFLFAAFLLFQVAIKKPVAGLLPVALQRRIDVSRSYVPKSIGDFLLVVLSLAIGLGSHLLWDSFTHPLSWAWAHIAFLRRPMAVPGEPHGYGYVAAQMFSTLFGFFVLLVMFIVWWRRTAPVHPSVFSLSWRAKLAIWIEIAILTIGGGIWRASVLVGPFWLRVHWDYFQIIAVISAIGWLCWELLAYGLLLNYAMFRAKREGAHSGAPLVGKTWD</sequence>
<protein>
    <recommendedName>
        <fullName evidence="4">DUF4184 domain-containing protein</fullName>
    </recommendedName>
</protein>
<dbReference type="InterPro" id="IPR025238">
    <property type="entry name" value="DUF4184"/>
</dbReference>
<keyword evidence="1" id="KW-0472">Membrane</keyword>
<keyword evidence="1" id="KW-0812">Transmembrane</keyword>
<feature type="transmembrane region" description="Helical" evidence="1">
    <location>
        <begin position="148"/>
        <end position="173"/>
    </location>
</feature>